<evidence type="ECO:0000256" key="2">
    <source>
        <dbReference type="ARBA" id="ARBA00023125"/>
    </source>
</evidence>
<dbReference type="AlphaFoldDB" id="A0AAU9D270"/>
<dbReference type="PROSITE" id="PS50949">
    <property type="entry name" value="HTH_GNTR"/>
    <property type="match status" value="1"/>
</dbReference>
<dbReference type="InterPro" id="IPR011663">
    <property type="entry name" value="UTRA"/>
</dbReference>
<dbReference type="NCBIfam" id="TIGR02404">
    <property type="entry name" value="trehalos_R_Bsub"/>
    <property type="match status" value="1"/>
</dbReference>
<dbReference type="InterPro" id="IPR036388">
    <property type="entry name" value="WH-like_DNA-bd_sf"/>
</dbReference>
<dbReference type="PANTHER" id="PTHR44846:SF12">
    <property type="entry name" value="HTH-TYPE TRANSCRIPTIONAL REGULATOR TRER"/>
    <property type="match status" value="1"/>
</dbReference>
<dbReference type="InterPro" id="IPR012770">
    <property type="entry name" value="TreR"/>
</dbReference>
<dbReference type="RefSeq" id="WP_317696820.1">
    <property type="nucleotide sequence ID" value="NZ_AP026801.1"/>
</dbReference>
<dbReference type="Pfam" id="PF00392">
    <property type="entry name" value="GntR"/>
    <property type="match status" value="1"/>
</dbReference>
<dbReference type="Proteomes" id="UP001321804">
    <property type="component" value="Chromosome"/>
</dbReference>
<dbReference type="InterPro" id="IPR000524">
    <property type="entry name" value="Tscrpt_reg_HTH_GntR"/>
</dbReference>
<evidence type="ECO:0000313" key="7">
    <source>
        <dbReference type="Proteomes" id="UP001321804"/>
    </source>
</evidence>
<dbReference type="InterPro" id="IPR036390">
    <property type="entry name" value="WH_DNA-bd_sf"/>
</dbReference>
<evidence type="ECO:0000256" key="3">
    <source>
        <dbReference type="ARBA" id="ARBA00023163"/>
    </source>
</evidence>
<keyword evidence="7" id="KW-1185">Reference proteome</keyword>
<keyword evidence="2" id="KW-0238">DNA-binding</keyword>
<dbReference type="InterPro" id="IPR050679">
    <property type="entry name" value="Bact_HTH_transcr_reg"/>
</dbReference>
<dbReference type="KEGG" id="xak:KIMC2_00420"/>
<keyword evidence="1" id="KW-0805">Transcription regulation</keyword>
<dbReference type="SMART" id="SM00866">
    <property type="entry name" value="UTRA"/>
    <property type="match status" value="1"/>
</dbReference>
<dbReference type="PANTHER" id="PTHR44846">
    <property type="entry name" value="MANNOSYL-D-GLYCERATE TRANSPORT/METABOLISM SYSTEM REPRESSOR MNGR-RELATED"/>
    <property type="match status" value="1"/>
</dbReference>
<proteinExistence type="predicted"/>
<feature type="domain" description="HTH gntR-type" evidence="5">
    <location>
        <begin position="1"/>
        <end position="69"/>
    </location>
</feature>
<keyword evidence="3" id="KW-0804">Transcription</keyword>
<dbReference type="SUPFAM" id="SSF64288">
    <property type="entry name" value="Chorismate lyase-like"/>
    <property type="match status" value="1"/>
</dbReference>
<dbReference type="EMBL" id="AP026801">
    <property type="protein sequence ID" value="BDR55480.1"/>
    <property type="molecule type" value="Genomic_DNA"/>
</dbReference>
<evidence type="ECO:0000313" key="6">
    <source>
        <dbReference type="EMBL" id="BDR55480.1"/>
    </source>
</evidence>
<organism evidence="6 7">
    <name type="scientific">Xylocopilactobacillus apis</name>
    <dbReference type="NCBI Taxonomy" id="2932183"/>
    <lineage>
        <taxon>Bacteria</taxon>
        <taxon>Bacillati</taxon>
        <taxon>Bacillota</taxon>
        <taxon>Bacilli</taxon>
        <taxon>Lactobacillales</taxon>
        <taxon>Lactobacillaceae</taxon>
        <taxon>Xylocopilactobacillus</taxon>
    </lineage>
</organism>
<dbReference type="GO" id="GO:0003677">
    <property type="term" value="F:DNA binding"/>
    <property type="evidence" value="ECO:0007669"/>
    <property type="project" value="UniProtKB-UniRule"/>
</dbReference>
<dbReference type="Gene3D" id="1.10.10.10">
    <property type="entry name" value="Winged helix-like DNA-binding domain superfamily/Winged helix DNA-binding domain"/>
    <property type="match status" value="1"/>
</dbReference>
<gene>
    <name evidence="6" type="primary">treR</name>
    <name evidence="6" type="ORF">KIMC2_00420</name>
</gene>
<sequence length="234" mass="27176">MEKYRLIYLDILKALNNHKYQPGDLLPSDKRYSMKYQVSRETVRKAMKLLASDGYIQRLQGKGSIVIDRRHFQFPLSQIESYSEIVKGDGLDSKNEVLDICDAIVPEVFSPVNDHVAATKISRKRVINGEPLIIDHDYVLKAKVLSIPREWAELSLFKYLEGIRKFKIDYAVKELTVEKANAFDQEHLEVSKEMSMVVIRSRTHLVDNSIISYTESRHRADRFSSVVFARRHVY</sequence>
<dbReference type="PRINTS" id="PR00035">
    <property type="entry name" value="HTHGNTR"/>
</dbReference>
<evidence type="ECO:0000256" key="1">
    <source>
        <dbReference type="ARBA" id="ARBA00023015"/>
    </source>
</evidence>
<dbReference type="SMART" id="SM00345">
    <property type="entry name" value="HTH_GNTR"/>
    <property type="match status" value="1"/>
</dbReference>
<dbReference type="GO" id="GO:0003700">
    <property type="term" value="F:DNA-binding transcription factor activity"/>
    <property type="evidence" value="ECO:0007669"/>
    <property type="project" value="UniProtKB-UniRule"/>
</dbReference>
<protein>
    <recommendedName>
        <fullName evidence="4">Trehalose operon repressor</fullName>
    </recommendedName>
</protein>
<evidence type="ECO:0000259" key="5">
    <source>
        <dbReference type="PROSITE" id="PS50949"/>
    </source>
</evidence>
<evidence type="ECO:0000256" key="4">
    <source>
        <dbReference type="NCBIfam" id="TIGR02404"/>
    </source>
</evidence>
<dbReference type="CDD" id="cd07377">
    <property type="entry name" value="WHTH_GntR"/>
    <property type="match status" value="1"/>
</dbReference>
<reference evidence="6 7" key="1">
    <citation type="journal article" date="2023" name="Microbiol. Spectr.">
        <title>Symbiosis of Carpenter Bees with Uncharacterized Lactic Acid Bacteria Showing NAD Auxotrophy.</title>
        <authorList>
            <person name="Kawasaki S."/>
            <person name="Ozawa K."/>
            <person name="Mori T."/>
            <person name="Yamamoto A."/>
            <person name="Ito M."/>
            <person name="Ohkuma M."/>
            <person name="Sakamoto M."/>
            <person name="Matsutani M."/>
        </authorList>
    </citation>
    <scope>NUCLEOTIDE SEQUENCE [LARGE SCALE GENOMIC DNA]</scope>
    <source>
        <strain evidence="6 7">KimC2</strain>
    </source>
</reference>
<dbReference type="Gene3D" id="3.40.1410.10">
    <property type="entry name" value="Chorismate lyase-like"/>
    <property type="match status" value="1"/>
</dbReference>
<dbReference type="Pfam" id="PF07702">
    <property type="entry name" value="UTRA"/>
    <property type="match status" value="1"/>
</dbReference>
<dbReference type="SUPFAM" id="SSF46785">
    <property type="entry name" value="Winged helix' DNA-binding domain"/>
    <property type="match status" value="1"/>
</dbReference>
<name>A0AAU9D270_9LACO</name>
<dbReference type="InterPro" id="IPR028978">
    <property type="entry name" value="Chorismate_lyase_/UTRA_dom_sf"/>
</dbReference>
<dbReference type="GO" id="GO:0045892">
    <property type="term" value="P:negative regulation of DNA-templated transcription"/>
    <property type="evidence" value="ECO:0007669"/>
    <property type="project" value="TreeGrafter"/>
</dbReference>
<accession>A0AAU9D270</accession>